<evidence type="ECO:0000313" key="3">
    <source>
        <dbReference type="EMBL" id="MCW1043309.1"/>
    </source>
</evidence>
<keyword evidence="4" id="KW-1185">Reference proteome</keyword>
<name>A0ABT3ED04_STRAP</name>
<evidence type="ECO:0000259" key="2">
    <source>
        <dbReference type="Pfam" id="PF25928"/>
    </source>
</evidence>
<proteinExistence type="predicted"/>
<dbReference type="Pfam" id="PF25928">
    <property type="entry name" value="DUF7973"/>
    <property type="match status" value="1"/>
</dbReference>
<comment type="caution">
    <text evidence="3">The sequence shown here is derived from an EMBL/GenBank/DDBJ whole genome shotgun (WGS) entry which is preliminary data.</text>
</comment>
<protein>
    <recommendedName>
        <fullName evidence="2">DUF7973 domain-containing protein</fullName>
    </recommendedName>
</protein>
<keyword evidence="1" id="KW-1133">Transmembrane helix</keyword>
<dbReference type="EMBL" id="JAPAHU010000391">
    <property type="protein sequence ID" value="MCW1043309.1"/>
    <property type="molecule type" value="Genomic_DNA"/>
</dbReference>
<sequence>FGFTGILILVGFGIAMATGSDVGFSYLAFGPVFGPHIVFAGAASAAAYAAKKGRLQDTGKGRDINTALAGLGEPDVLLVGAL</sequence>
<keyword evidence="1" id="KW-0472">Membrane</keyword>
<reference evidence="3 4" key="1">
    <citation type="submission" date="2022-10" db="EMBL/GenBank/DDBJ databases">
        <title>Comparative genomic study of S. anginosus.</title>
        <authorList>
            <person name="Prasad A."/>
            <person name="Ene A."/>
            <person name="Jablonska S."/>
            <person name="Du J."/>
            <person name="Wolfe A.J."/>
            <person name="Putonti C."/>
        </authorList>
    </citation>
    <scope>NUCLEOTIDE SEQUENCE [LARGE SCALE GENOMIC DNA]</scope>
    <source>
        <strain evidence="3 4">UMB9231</strain>
    </source>
</reference>
<dbReference type="Proteomes" id="UP001526076">
    <property type="component" value="Unassembled WGS sequence"/>
</dbReference>
<feature type="non-terminal residue" evidence="3">
    <location>
        <position position="1"/>
    </location>
</feature>
<feature type="non-terminal residue" evidence="3">
    <location>
        <position position="82"/>
    </location>
</feature>
<feature type="domain" description="DUF7973" evidence="2">
    <location>
        <begin position="3"/>
        <end position="81"/>
    </location>
</feature>
<dbReference type="InterPro" id="IPR058279">
    <property type="entry name" value="DUF7973"/>
</dbReference>
<evidence type="ECO:0000313" key="4">
    <source>
        <dbReference type="Proteomes" id="UP001526076"/>
    </source>
</evidence>
<gene>
    <name evidence="3" type="ORF">OJ597_13105</name>
</gene>
<organism evidence="3 4">
    <name type="scientific">Streptococcus anginosus</name>
    <dbReference type="NCBI Taxonomy" id="1328"/>
    <lineage>
        <taxon>Bacteria</taxon>
        <taxon>Bacillati</taxon>
        <taxon>Bacillota</taxon>
        <taxon>Bacilli</taxon>
        <taxon>Lactobacillales</taxon>
        <taxon>Streptococcaceae</taxon>
        <taxon>Streptococcus</taxon>
        <taxon>Streptococcus anginosus group</taxon>
    </lineage>
</organism>
<feature type="transmembrane region" description="Helical" evidence="1">
    <location>
        <begin position="29"/>
        <end position="50"/>
    </location>
</feature>
<accession>A0ABT3ED04</accession>
<evidence type="ECO:0000256" key="1">
    <source>
        <dbReference type="SAM" id="Phobius"/>
    </source>
</evidence>
<keyword evidence="1" id="KW-0812">Transmembrane</keyword>